<protein>
    <submittedName>
        <fullName evidence="6">HU family DNA-binding protein</fullName>
    </submittedName>
</protein>
<name>A0ABS9W9K3_9PROT</name>
<dbReference type="Pfam" id="PF00216">
    <property type="entry name" value="Bac_DNA_binding"/>
    <property type="match status" value="1"/>
</dbReference>
<evidence type="ECO:0000256" key="5">
    <source>
        <dbReference type="SAM" id="MobiDB-lite"/>
    </source>
</evidence>
<evidence type="ECO:0000313" key="6">
    <source>
        <dbReference type="EMBL" id="MCI0755982.1"/>
    </source>
</evidence>
<dbReference type="Proteomes" id="UP001201985">
    <property type="component" value="Unassembled WGS sequence"/>
</dbReference>
<organism evidence="6 7">
    <name type="scientific">Teichococcus vastitatis</name>
    <dbReference type="NCBI Taxonomy" id="2307076"/>
    <lineage>
        <taxon>Bacteria</taxon>
        <taxon>Pseudomonadati</taxon>
        <taxon>Pseudomonadota</taxon>
        <taxon>Alphaproteobacteria</taxon>
        <taxon>Acetobacterales</taxon>
        <taxon>Roseomonadaceae</taxon>
        <taxon>Roseomonas</taxon>
    </lineage>
</organism>
<reference evidence="6 7" key="1">
    <citation type="submission" date="2022-03" db="EMBL/GenBank/DDBJ databases">
        <title>Complete genome analysis of Roseomonas KG 17.1 : a prolific producer of plant growth promoters.</title>
        <authorList>
            <person name="Saadouli I."/>
            <person name="Najjari A."/>
            <person name="Mosbah A."/>
            <person name="Ouzari H.I."/>
        </authorList>
    </citation>
    <scope>NUCLEOTIDE SEQUENCE [LARGE SCALE GENOMIC DNA]</scope>
    <source>
        <strain evidence="6 7">KG17-1</strain>
    </source>
</reference>
<comment type="similarity">
    <text evidence="1 4">Belongs to the bacterial histone-like protein family.</text>
</comment>
<proteinExistence type="inferred from homology"/>
<dbReference type="EMBL" id="JALBUU010000079">
    <property type="protein sequence ID" value="MCI0755982.1"/>
    <property type="molecule type" value="Genomic_DNA"/>
</dbReference>
<feature type="compositionally biased region" description="Basic and acidic residues" evidence="5">
    <location>
        <begin position="12"/>
        <end position="21"/>
    </location>
</feature>
<comment type="caution">
    <text evidence="6">The sequence shown here is derived from an EMBL/GenBank/DDBJ whole genome shotgun (WGS) entry which is preliminary data.</text>
</comment>
<keyword evidence="7" id="KW-1185">Reference proteome</keyword>
<dbReference type="GO" id="GO:0003677">
    <property type="term" value="F:DNA binding"/>
    <property type="evidence" value="ECO:0007669"/>
    <property type="project" value="UniProtKB-KW"/>
</dbReference>
<evidence type="ECO:0000256" key="2">
    <source>
        <dbReference type="ARBA" id="ARBA00023067"/>
    </source>
</evidence>
<evidence type="ECO:0000256" key="1">
    <source>
        <dbReference type="ARBA" id="ARBA00010529"/>
    </source>
</evidence>
<evidence type="ECO:0000256" key="4">
    <source>
        <dbReference type="RuleBase" id="RU003939"/>
    </source>
</evidence>
<feature type="region of interest" description="Disordered" evidence="5">
    <location>
        <begin position="1"/>
        <end position="27"/>
    </location>
</feature>
<dbReference type="SUPFAM" id="SSF47729">
    <property type="entry name" value="IHF-like DNA-binding proteins"/>
    <property type="match status" value="1"/>
</dbReference>
<dbReference type="SMART" id="SM00411">
    <property type="entry name" value="BHL"/>
    <property type="match status" value="1"/>
</dbReference>
<dbReference type="InterPro" id="IPR000119">
    <property type="entry name" value="Hist_DNA-bd"/>
</dbReference>
<dbReference type="PRINTS" id="PR01727">
    <property type="entry name" value="DNABINDINGHU"/>
</dbReference>
<dbReference type="PANTHER" id="PTHR33175">
    <property type="entry name" value="DNA-BINDING PROTEIN HU"/>
    <property type="match status" value="1"/>
</dbReference>
<dbReference type="InterPro" id="IPR010992">
    <property type="entry name" value="IHF-like_DNA-bd_dom_sf"/>
</dbReference>
<accession>A0ABS9W9K3</accession>
<dbReference type="PANTHER" id="PTHR33175:SF3">
    <property type="entry name" value="DNA-BINDING PROTEIN HU-BETA"/>
    <property type="match status" value="1"/>
</dbReference>
<dbReference type="Gene3D" id="4.10.520.10">
    <property type="entry name" value="IHF-like DNA-binding proteins"/>
    <property type="match status" value="1"/>
</dbReference>
<keyword evidence="3 6" id="KW-0238">DNA-binding</keyword>
<evidence type="ECO:0000256" key="3">
    <source>
        <dbReference type="ARBA" id="ARBA00023125"/>
    </source>
</evidence>
<evidence type="ECO:0000313" key="7">
    <source>
        <dbReference type="Proteomes" id="UP001201985"/>
    </source>
</evidence>
<gene>
    <name evidence="6" type="ORF">MON41_20145</name>
</gene>
<keyword evidence="2" id="KW-0226">DNA condensation</keyword>
<sequence>MLNRRGVPATARDFRDGEPRGDFTPGTGCALATAQTPKGETMSKKFLADTIQKSIEITGVGATALAGDIIEAIKAEIVQTGRFTIPEFGAFSVRETPKRTAMNPRTGEKVAVKAGATVRFKPSPALRDAAHAALKKSKRKAAKAG</sequence>